<evidence type="ECO:0000259" key="8">
    <source>
        <dbReference type="Pfam" id="PF08240"/>
    </source>
</evidence>
<evidence type="ECO:0000256" key="3">
    <source>
        <dbReference type="ARBA" id="ARBA00022833"/>
    </source>
</evidence>
<dbReference type="GO" id="GO:0051903">
    <property type="term" value="F:S-(hydroxymethyl)glutathione dehydrogenase [NAD(P)+] activity"/>
    <property type="evidence" value="ECO:0007669"/>
    <property type="project" value="TreeGrafter"/>
</dbReference>
<dbReference type="FunFam" id="3.90.180.10:FF:000001">
    <property type="entry name" value="S-(hydroxymethyl)glutathione dehydrogenase"/>
    <property type="match status" value="2"/>
</dbReference>
<dbReference type="PANTHER" id="PTHR43880">
    <property type="entry name" value="ALCOHOL DEHYDROGENASE"/>
    <property type="match status" value="1"/>
</dbReference>
<keyword evidence="2 6" id="KW-0479">Metal-binding</keyword>
<comment type="cofactor">
    <cofactor evidence="1 6">
        <name>Zn(2+)</name>
        <dbReference type="ChEBI" id="CHEBI:29105"/>
    </cofactor>
</comment>
<evidence type="ECO:0000256" key="5">
    <source>
        <dbReference type="ARBA" id="ARBA00023027"/>
    </source>
</evidence>
<evidence type="ECO:0000256" key="4">
    <source>
        <dbReference type="ARBA" id="ARBA00023002"/>
    </source>
</evidence>
<keyword evidence="5" id="KW-0520">NAD</keyword>
<dbReference type="InterPro" id="IPR013149">
    <property type="entry name" value="ADH-like_C"/>
</dbReference>
<dbReference type="InterPro" id="IPR013154">
    <property type="entry name" value="ADH-like_N"/>
</dbReference>
<dbReference type="FunFam" id="3.40.50.720:FF:000003">
    <property type="entry name" value="S-(hydroxymethyl)glutathione dehydrogenase"/>
    <property type="match status" value="2"/>
</dbReference>
<proteinExistence type="inferred from homology"/>
<feature type="domain" description="Alcohol dehydrogenase-like N-terminal" evidence="8">
    <location>
        <begin position="34"/>
        <end position="163"/>
    </location>
</feature>
<dbReference type="PROSITE" id="PS00059">
    <property type="entry name" value="ADH_ZINC"/>
    <property type="match status" value="2"/>
</dbReference>
<dbReference type="Gene3D" id="3.90.180.10">
    <property type="entry name" value="Medium-chain alcohol dehydrogenases, catalytic domain"/>
    <property type="match status" value="2"/>
</dbReference>
<reference evidence="9" key="1">
    <citation type="submission" date="2020-11" db="EMBL/GenBank/DDBJ databases">
        <authorList>
            <person name="Tran Van P."/>
        </authorList>
    </citation>
    <scope>NUCLEOTIDE SEQUENCE</scope>
</reference>
<dbReference type="Pfam" id="PF00107">
    <property type="entry name" value="ADH_zinc_N"/>
    <property type="match status" value="2"/>
</dbReference>
<keyword evidence="4" id="KW-0560">Oxidoreductase</keyword>
<dbReference type="GO" id="GO:0005829">
    <property type="term" value="C:cytosol"/>
    <property type="evidence" value="ECO:0007669"/>
    <property type="project" value="TreeGrafter"/>
</dbReference>
<name>A0A7R9QFY1_9ACAR</name>
<dbReference type="InterPro" id="IPR011032">
    <property type="entry name" value="GroES-like_sf"/>
</dbReference>
<keyword evidence="10" id="KW-1185">Reference proteome</keyword>
<dbReference type="GO" id="GO:0046294">
    <property type="term" value="P:formaldehyde catabolic process"/>
    <property type="evidence" value="ECO:0007669"/>
    <property type="project" value="TreeGrafter"/>
</dbReference>
<organism evidence="9">
    <name type="scientific">Oppiella nova</name>
    <dbReference type="NCBI Taxonomy" id="334625"/>
    <lineage>
        <taxon>Eukaryota</taxon>
        <taxon>Metazoa</taxon>
        <taxon>Ecdysozoa</taxon>
        <taxon>Arthropoda</taxon>
        <taxon>Chelicerata</taxon>
        <taxon>Arachnida</taxon>
        <taxon>Acari</taxon>
        <taxon>Acariformes</taxon>
        <taxon>Sarcoptiformes</taxon>
        <taxon>Oribatida</taxon>
        <taxon>Brachypylina</taxon>
        <taxon>Oppioidea</taxon>
        <taxon>Oppiidae</taxon>
        <taxon>Oppiella</taxon>
    </lineage>
</organism>
<dbReference type="InterPro" id="IPR036291">
    <property type="entry name" value="NAD(P)-bd_dom_sf"/>
</dbReference>
<comment type="similarity">
    <text evidence="6">Belongs to the zinc-containing alcohol dehydrogenase family.</text>
</comment>
<evidence type="ECO:0000313" key="9">
    <source>
        <dbReference type="EMBL" id="CAD7644435.1"/>
    </source>
</evidence>
<evidence type="ECO:0000256" key="2">
    <source>
        <dbReference type="ARBA" id="ARBA00022723"/>
    </source>
</evidence>
<feature type="domain" description="Alcohol dehydrogenase-like C-terminal" evidence="7">
    <location>
        <begin position="572"/>
        <end position="693"/>
    </location>
</feature>
<dbReference type="Pfam" id="PF08240">
    <property type="entry name" value="ADH_N"/>
    <property type="match status" value="2"/>
</dbReference>
<dbReference type="AlphaFoldDB" id="A0A7R9QFY1"/>
<dbReference type="EMBL" id="CAJPVJ010001674">
    <property type="protein sequence ID" value="CAG2165123.1"/>
    <property type="molecule type" value="Genomic_DNA"/>
</dbReference>
<dbReference type="GO" id="GO:0008270">
    <property type="term" value="F:zinc ion binding"/>
    <property type="evidence" value="ECO:0007669"/>
    <property type="project" value="InterPro"/>
</dbReference>
<protein>
    <recommendedName>
        <fullName evidence="11">Alcohol dehydrogenase</fullName>
    </recommendedName>
</protein>
<feature type="domain" description="Alcohol dehydrogenase-like N-terminal" evidence="8">
    <location>
        <begin position="401"/>
        <end position="528"/>
    </location>
</feature>
<feature type="domain" description="Alcohol dehydrogenase-like C-terminal" evidence="7">
    <location>
        <begin position="205"/>
        <end position="327"/>
    </location>
</feature>
<keyword evidence="3 6" id="KW-0862">Zinc</keyword>
<evidence type="ECO:0000256" key="1">
    <source>
        <dbReference type="ARBA" id="ARBA00001947"/>
    </source>
</evidence>
<evidence type="ECO:0000256" key="6">
    <source>
        <dbReference type="RuleBase" id="RU361277"/>
    </source>
</evidence>
<dbReference type="Proteomes" id="UP000728032">
    <property type="component" value="Unassembled WGS sequence"/>
</dbReference>
<evidence type="ECO:0000313" key="10">
    <source>
        <dbReference type="Proteomes" id="UP000728032"/>
    </source>
</evidence>
<sequence length="753" mass="81774">MEGNVKRMKCRAAVAYGPNKPMSVEDIYVDPPKSGEIRVKIIGSGICRSDLHILDTNISNDFTFPLIMGHEGSGIVESLGPGVTGINVGDYIIPLWIPNCKKCDLCLNRKTNFCQTGTQETMNVMPDGTTRFWTMDEKPIYKSIGCAAFSEYTVMPIESVVVVDKSVDLEKVCLIGCCVVTGYGNVVNVAKVDEGSQVAVFGLGAIGLAAIMAAKECGAKRVIGVDINEDKFPTAKKFGCDECVNPTKLPKGFETIEQLFQSYGGLDYTFECVGNVRAIKSAFESLNRWGVCVVVGLPPKGMDVPINPWLLLSGQKLTGSFFGGYKPREGIEYLVNKYMNGNLNLDLFITNKIKLDDINQGFDLMRNGKAIRTRIQCRAAVAYGLHQPLVVEDIYVDPPKANEIRIKIISSGICRSDLHIIESNISKDFIFPLILGHEGSGIVESVGQNVTSVSIGDHVIPLWLPNCQTCDLCQSNRTNLCETGNNGTLNVMPDGTTRFWTMDGKPIYNSIGCATFSEYTVMSVESVVVADKRADLEKICLIGCCIATGFGNAVNLARVESGSSVAVWGLGAVGLATAMGAKHNGAKRIIGVDINEEKFAMAKEFGCNEFVNPNRLPDGYKTIAELFKADGGLDYTFECIGNVKAMQSAFESLNRWGVCVSIGLSPHGENLTINPWLLLTGQKLMGGFLGGYKPIEGTKALIEMHLKGEINLNPFITHRISLDEINTGIELMTSGKSIRAVVIFEINNNTIGL</sequence>
<dbReference type="InterPro" id="IPR002328">
    <property type="entry name" value="ADH_Zn_CS"/>
</dbReference>
<dbReference type="EMBL" id="OC916499">
    <property type="protein sequence ID" value="CAD7644435.1"/>
    <property type="molecule type" value="Genomic_DNA"/>
</dbReference>
<accession>A0A7R9QFY1</accession>
<dbReference type="PANTHER" id="PTHR43880:SF12">
    <property type="entry name" value="ALCOHOL DEHYDROGENASE CLASS-3"/>
    <property type="match status" value="1"/>
</dbReference>
<evidence type="ECO:0008006" key="11">
    <source>
        <dbReference type="Google" id="ProtNLM"/>
    </source>
</evidence>
<dbReference type="SUPFAM" id="SSF51735">
    <property type="entry name" value="NAD(P)-binding Rossmann-fold domains"/>
    <property type="match status" value="2"/>
</dbReference>
<dbReference type="OrthoDB" id="417550at2759"/>
<evidence type="ECO:0000259" key="7">
    <source>
        <dbReference type="Pfam" id="PF00107"/>
    </source>
</evidence>
<gene>
    <name evidence="9" type="ORF">ONB1V03_LOCUS4669</name>
</gene>
<dbReference type="SUPFAM" id="SSF50129">
    <property type="entry name" value="GroES-like"/>
    <property type="match status" value="4"/>
</dbReference>
<dbReference type="Gene3D" id="3.40.50.720">
    <property type="entry name" value="NAD(P)-binding Rossmann-like Domain"/>
    <property type="match status" value="2"/>
</dbReference>